<evidence type="ECO:0000313" key="6">
    <source>
        <dbReference type="EMBL" id="ACJ63668.1"/>
    </source>
</evidence>
<evidence type="ECO:0000256" key="4">
    <source>
        <dbReference type="ARBA" id="ARBA00022729"/>
    </source>
</evidence>
<feature type="chain" id="PRO_5045002463" description="RxLR effector protein" evidence="5">
    <location>
        <begin position="25"/>
        <end position="125"/>
    </location>
</feature>
<dbReference type="AlphaFoldDB" id="C0J5H8"/>
<evidence type="ECO:0000256" key="3">
    <source>
        <dbReference type="ARBA" id="ARBA00022525"/>
    </source>
</evidence>
<comment type="similarity">
    <text evidence="2 5">Belongs to the RxLR effector family.</text>
</comment>
<keyword evidence="4 5" id="KW-0732">Signal</keyword>
<accession>C0J5H8</accession>
<name>C0J5H8_9STRA</name>
<keyword evidence="3 5" id="KW-0964">Secreted</keyword>
<comment type="domain">
    <text evidence="5">The RxLR-dEER motif acts to carry the protein into the host cell cytoplasm through binding to cell surface phosphatidylinositol-3-phosphate.</text>
</comment>
<evidence type="ECO:0000256" key="2">
    <source>
        <dbReference type="ARBA" id="ARBA00010400"/>
    </source>
</evidence>
<evidence type="ECO:0000256" key="1">
    <source>
        <dbReference type="ARBA" id="ARBA00004613"/>
    </source>
</evidence>
<dbReference type="EMBL" id="EU850926">
    <property type="protein sequence ID" value="ACJ63668.1"/>
    <property type="molecule type" value="Genomic_DNA"/>
</dbReference>
<protein>
    <recommendedName>
        <fullName evidence="5">RxLR effector protein</fullName>
    </recommendedName>
</protein>
<evidence type="ECO:0000256" key="5">
    <source>
        <dbReference type="RuleBase" id="RU367124"/>
    </source>
</evidence>
<proteinExistence type="inferred from homology"/>
<dbReference type="InterPro" id="IPR031825">
    <property type="entry name" value="RXLR"/>
</dbReference>
<reference evidence="6" key="1">
    <citation type="journal article" date="2009" name="Mol. Ecol.">
        <title>Ancient isolation and independent evolution of the three clonal lineages of the exotic sudden oak death pathogen Phytophthora ramorum.</title>
        <authorList>
            <person name="Goss E.M."/>
            <person name="Carbone I."/>
            <person name="Grunwald N.J."/>
        </authorList>
    </citation>
    <scope>NUCLEOTIDE SEQUENCE</scope>
    <source>
        <strain evidence="6">P-04-001</strain>
    </source>
</reference>
<organism evidence="6">
    <name type="scientific">Phytophthora foliorum</name>
    <dbReference type="NCBI Taxonomy" id="415976"/>
    <lineage>
        <taxon>Eukaryota</taxon>
        <taxon>Sar</taxon>
        <taxon>Stramenopiles</taxon>
        <taxon>Oomycota</taxon>
        <taxon>Peronosporomycetes</taxon>
        <taxon>Peronosporales</taxon>
        <taxon>Peronosporaceae</taxon>
        <taxon>Phytophthora</taxon>
    </lineage>
</organism>
<dbReference type="Pfam" id="PF16810">
    <property type="entry name" value="RXLR"/>
    <property type="match status" value="1"/>
</dbReference>
<feature type="signal peptide" evidence="5">
    <location>
        <begin position="1"/>
        <end position="24"/>
    </location>
</feature>
<comment type="function">
    <text evidence="5">Effector that suppresses plant defense responses during pathogen infection.</text>
</comment>
<sequence>MRMRQLFLLVISTFIALCSTIASADHSTQVNAMATDSTTEFATEGCRYLKGGKTATDLDLVNEERFTPSFGMLTGALKLPKFQGLSKLPLVKQVAASIAKFGKTAGDQYLKLMKKRYQSNPQNFM</sequence>
<comment type="subcellular location">
    <subcellularLocation>
        <location evidence="1 5">Secreted</location>
    </subcellularLocation>
</comment>